<evidence type="ECO:0000256" key="1">
    <source>
        <dbReference type="SAM" id="MobiDB-lite"/>
    </source>
</evidence>
<gene>
    <name evidence="2" type="ORF">U9M48_020082</name>
</gene>
<evidence type="ECO:0000313" key="2">
    <source>
        <dbReference type="EMBL" id="WVZ71498.1"/>
    </source>
</evidence>
<accession>A0AAQ3TDI5</accession>
<dbReference type="Proteomes" id="UP001341281">
    <property type="component" value="Chromosome 04"/>
</dbReference>
<keyword evidence="3" id="KW-1185">Reference proteome</keyword>
<feature type="compositionally biased region" description="Basic and acidic residues" evidence="1">
    <location>
        <begin position="69"/>
        <end position="91"/>
    </location>
</feature>
<proteinExistence type="predicted"/>
<reference evidence="2 3" key="1">
    <citation type="submission" date="2024-02" db="EMBL/GenBank/DDBJ databases">
        <title>High-quality chromosome-scale genome assembly of Pensacola bahiagrass (Paspalum notatum Flugge var. saurae).</title>
        <authorList>
            <person name="Vega J.M."/>
            <person name="Podio M."/>
            <person name="Orjuela J."/>
            <person name="Siena L.A."/>
            <person name="Pessino S.C."/>
            <person name="Combes M.C."/>
            <person name="Mariac C."/>
            <person name="Albertini E."/>
            <person name="Pupilli F."/>
            <person name="Ortiz J.P.A."/>
            <person name="Leblanc O."/>
        </authorList>
    </citation>
    <scope>NUCLEOTIDE SEQUENCE [LARGE SCALE GENOMIC DNA]</scope>
    <source>
        <strain evidence="2">R1</strain>
        <tissue evidence="2">Leaf</tissue>
    </source>
</reference>
<protein>
    <submittedName>
        <fullName evidence="2">Uncharacterized protein</fullName>
    </submittedName>
</protein>
<feature type="compositionally biased region" description="Basic and acidic residues" evidence="1">
    <location>
        <begin position="1"/>
        <end position="13"/>
    </location>
</feature>
<dbReference type="AlphaFoldDB" id="A0AAQ3TDI5"/>
<sequence>MKKTGDVEVDRDGAAPLLKARRGGDAVQRPPRIVDGAVLKRRPRPRCHRARRAAPPDSGRRGAVAEAYAVRERPAGRRQDSWRRAAGDDGRAAAGGNAPAVGDDRQAALGVDELTAGTKGPLDGGTSIMGASAAVLSVAGVVTTMVSRLARISLMDAWSSAQGSDRQTASIGVLDDGATKMESSLAKTAMG</sequence>
<dbReference type="EMBL" id="CP144748">
    <property type="protein sequence ID" value="WVZ71498.1"/>
    <property type="molecule type" value="Genomic_DNA"/>
</dbReference>
<evidence type="ECO:0000313" key="3">
    <source>
        <dbReference type="Proteomes" id="UP001341281"/>
    </source>
</evidence>
<organism evidence="2 3">
    <name type="scientific">Paspalum notatum var. saurae</name>
    <dbReference type="NCBI Taxonomy" id="547442"/>
    <lineage>
        <taxon>Eukaryota</taxon>
        <taxon>Viridiplantae</taxon>
        <taxon>Streptophyta</taxon>
        <taxon>Embryophyta</taxon>
        <taxon>Tracheophyta</taxon>
        <taxon>Spermatophyta</taxon>
        <taxon>Magnoliopsida</taxon>
        <taxon>Liliopsida</taxon>
        <taxon>Poales</taxon>
        <taxon>Poaceae</taxon>
        <taxon>PACMAD clade</taxon>
        <taxon>Panicoideae</taxon>
        <taxon>Andropogonodae</taxon>
        <taxon>Paspaleae</taxon>
        <taxon>Paspalinae</taxon>
        <taxon>Paspalum</taxon>
    </lineage>
</organism>
<feature type="compositionally biased region" description="Basic residues" evidence="1">
    <location>
        <begin position="39"/>
        <end position="52"/>
    </location>
</feature>
<feature type="region of interest" description="Disordered" evidence="1">
    <location>
        <begin position="1"/>
        <end position="103"/>
    </location>
</feature>
<feature type="compositionally biased region" description="Low complexity" evidence="1">
    <location>
        <begin position="92"/>
        <end position="101"/>
    </location>
</feature>
<name>A0AAQ3TDI5_PASNO</name>